<dbReference type="InterPro" id="IPR014718">
    <property type="entry name" value="GH-type_carb-bd"/>
</dbReference>
<dbReference type="InterPro" id="IPR041371">
    <property type="entry name" value="GH92_N"/>
</dbReference>
<dbReference type="Pfam" id="PF07971">
    <property type="entry name" value="Glyco_hydro_92"/>
    <property type="match status" value="2"/>
</dbReference>
<feature type="signal peptide" evidence="4">
    <location>
        <begin position="1"/>
        <end position="21"/>
    </location>
</feature>
<dbReference type="InterPro" id="IPR008928">
    <property type="entry name" value="6-hairpin_glycosidase_sf"/>
</dbReference>
<feature type="domain" description="Glycosyl hydrolase family 92 N-terminal" evidence="6">
    <location>
        <begin position="44"/>
        <end position="254"/>
    </location>
</feature>
<evidence type="ECO:0000256" key="2">
    <source>
        <dbReference type="ARBA" id="ARBA00011245"/>
    </source>
</evidence>
<evidence type="ECO:0000259" key="5">
    <source>
        <dbReference type="Pfam" id="PF07971"/>
    </source>
</evidence>
<evidence type="ECO:0000313" key="8">
    <source>
        <dbReference type="Proteomes" id="UP001597557"/>
    </source>
</evidence>
<dbReference type="GO" id="GO:0016787">
    <property type="term" value="F:hydrolase activity"/>
    <property type="evidence" value="ECO:0007669"/>
    <property type="project" value="UniProtKB-KW"/>
</dbReference>
<keyword evidence="7" id="KW-0378">Hydrolase</keyword>
<keyword evidence="8" id="KW-1185">Reference proteome</keyword>
<organism evidence="7 8">
    <name type="scientific">Mucilaginibacter ximonensis</name>
    <dbReference type="NCBI Taxonomy" id="538021"/>
    <lineage>
        <taxon>Bacteria</taxon>
        <taxon>Pseudomonadati</taxon>
        <taxon>Bacteroidota</taxon>
        <taxon>Sphingobacteriia</taxon>
        <taxon>Sphingobacteriales</taxon>
        <taxon>Sphingobacteriaceae</taxon>
        <taxon>Mucilaginibacter</taxon>
    </lineage>
</organism>
<evidence type="ECO:0000256" key="4">
    <source>
        <dbReference type="SAM" id="SignalP"/>
    </source>
</evidence>
<dbReference type="InterPro" id="IPR012939">
    <property type="entry name" value="Glyco_hydro_92"/>
</dbReference>
<evidence type="ECO:0000256" key="3">
    <source>
        <dbReference type="ARBA" id="ARBA00022837"/>
    </source>
</evidence>
<comment type="cofactor">
    <cofactor evidence="1">
        <name>Ca(2+)</name>
        <dbReference type="ChEBI" id="CHEBI:29108"/>
    </cofactor>
</comment>
<accession>A0ABW5YGZ6</accession>
<protein>
    <submittedName>
        <fullName evidence="7">GH92 family glycosyl hydrolase</fullName>
    </submittedName>
</protein>
<comment type="caution">
    <text evidence="7">The sequence shown here is derived from an EMBL/GenBank/DDBJ whole genome shotgun (WGS) entry which is preliminary data.</text>
</comment>
<comment type="subunit">
    <text evidence="2">Monomer.</text>
</comment>
<dbReference type="PANTHER" id="PTHR12143:SF43">
    <property type="entry name" value="PUTATIVE-RELATED"/>
    <property type="match status" value="1"/>
</dbReference>
<proteinExistence type="predicted"/>
<keyword evidence="4" id="KW-0732">Signal</keyword>
<dbReference type="Gene3D" id="1.20.1050.60">
    <property type="entry name" value="alpha-1,2-mannosidase"/>
    <property type="match status" value="1"/>
</dbReference>
<dbReference type="Gene3D" id="2.70.98.10">
    <property type="match status" value="1"/>
</dbReference>
<gene>
    <name evidence="7" type="ORF">ACFS5N_17640</name>
</gene>
<dbReference type="PANTHER" id="PTHR12143">
    <property type="entry name" value="PEPTIDE N-GLYCANASE PNGASE -RELATED"/>
    <property type="match status" value="1"/>
</dbReference>
<dbReference type="SUPFAM" id="SSF48208">
    <property type="entry name" value="Six-hairpin glycosidases"/>
    <property type="match status" value="1"/>
</dbReference>
<sequence>MTMKLKYTLLAFCVLGSPAFAQQKPAKYKTVADKQMAGKSPADYVDLYIGSINPKNGSTAPVIKAPGGNMSIFPSFNPSVEDFYLSDKIFGFPTGFGSLMLSKGEFKPGVRENASHFDHDMETATPYYYQALLEDPNINVEYTMTDNAAIFRFTIPANQATNLILSGNSAIDVKNNKVLSGSGAAFGGRRNDAPAKRYFYAELSKAATSHDTWKVEAPAGGNGRRGNNGGGNGTYLHWNAAAQPVTLEFKVALSNTSADDAKANLDKEIGKQTFEQVKTKLKDRWNAELNLIKIKGGTERQRSIFYSTLYRTRALRMGNVWDTYRSAYALQDLIEPGESVKAINSFIDAYEKTGWLTNSGAMIGNHSTSVIVEAYLKGLRGFDIEKAYAGMRKNATEGTMIPWKDGPGTTELEKCYYENGFYPALPIRKDADERKPVGKYDKLPYQVRWTPTLEVDEWVPEVDSWHRRQSVSVTLEHCYDDWCLAQMAKALGKEDDYQLFMKRAHNYQNLFKPSIGLMAPKTADGQWVEPFNPKTSGGFAGEGYFAECNSWVYTWSVQHDIQGLINLEGSRQNFVDKLDELFTTGHDGMDKMAFQGQFPDMTGLVGMYPQGNEPAYHIPYLYNYAGQPWKTQQKIRLLMNLWYDVTPQGLAGDEDGGATSSWYVFNAMGFYPQCPASAVFDLGSPIFEESTINVGHGKTFVIEAKGASAQNKYVQSAMLNGKVWNKPWMKNSDIVNGGRLTLVMGPRPNKNWGSAPGDAAPSMSVATVN</sequence>
<keyword evidence="3" id="KW-0106">Calcium</keyword>
<evidence type="ECO:0000313" key="7">
    <source>
        <dbReference type="EMBL" id="MFD2874309.1"/>
    </source>
</evidence>
<dbReference type="Gene3D" id="3.30.2080.10">
    <property type="entry name" value="GH92 mannosidase domain"/>
    <property type="match status" value="1"/>
</dbReference>
<dbReference type="InterPro" id="IPR050883">
    <property type="entry name" value="PNGase"/>
</dbReference>
<evidence type="ECO:0000259" key="6">
    <source>
        <dbReference type="Pfam" id="PF17678"/>
    </source>
</evidence>
<dbReference type="InterPro" id="IPR005887">
    <property type="entry name" value="GH92_a_mannosidase_put"/>
</dbReference>
<feature type="domain" description="Glycosyl hydrolase family 92" evidence="5">
    <location>
        <begin position="261"/>
        <end position="312"/>
    </location>
</feature>
<dbReference type="NCBIfam" id="TIGR01180">
    <property type="entry name" value="aman2_put"/>
    <property type="match status" value="1"/>
</dbReference>
<dbReference type="EMBL" id="JBHUPD010000004">
    <property type="protein sequence ID" value="MFD2874309.1"/>
    <property type="molecule type" value="Genomic_DNA"/>
</dbReference>
<dbReference type="Pfam" id="PF17678">
    <property type="entry name" value="Glyco_hydro_92N"/>
    <property type="match status" value="1"/>
</dbReference>
<name>A0ABW5YGZ6_9SPHI</name>
<feature type="domain" description="Glycosyl hydrolase family 92" evidence="5">
    <location>
        <begin position="320"/>
        <end position="746"/>
    </location>
</feature>
<dbReference type="Proteomes" id="UP001597557">
    <property type="component" value="Unassembled WGS sequence"/>
</dbReference>
<reference evidence="8" key="1">
    <citation type="journal article" date="2019" name="Int. J. Syst. Evol. Microbiol.">
        <title>The Global Catalogue of Microorganisms (GCM) 10K type strain sequencing project: providing services to taxonomists for standard genome sequencing and annotation.</title>
        <authorList>
            <consortium name="The Broad Institute Genomics Platform"/>
            <consortium name="The Broad Institute Genome Sequencing Center for Infectious Disease"/>
            <person name="Wu L."/>
            <person name="Ma J."/>
        </authorList>
    </citation>
    <scope>NUCLEOTIDE SEQUENCE [LARGE SCALE GENOMIC DNA]</scope>
    <source>
        <strain evidence="8">KCTC 22437</strain>
    </source>
</reference>
<evidence type="ECO:0000256" key="1">
    <source>
        <dbReference type="ARBA" id="ARBA00001913"/>
    </source>
</evidence>
<feature type="chain" id="PRO_5046441057" evidence="4">
    <location>
        <begin position="22"/>
        <end position="769"/>
    </location>
</feature>